<dbReference type="InterPro" id="IPR050426">
    <property type="entry name" value="Glycosyltransferase_28"/>
</dbReference>
<dbReference type="CDD" id="cd03784">
    <property type="entry name" value="GT1_Gtf-like"/>
    <property type="match status" value="1"/>
</dbReference>
<evidence type="ECO:0000256" key="2">
    <source>
        <dbReference type="ARBA" id="ARBA00022676"/>
    </source>
</evidence>
<dbReference type="Gene3D" id="3.40.50.2000">
    <property type="entry name" value="Glycogen Phosphorylase B"/>
    <property type="match status" value="2"/>
</dbReference>
<reference evidence="6 7" key="1">
    <citation type="submission" date="2022-04" db="EMBL/GenBank/DDBJ databases">
        <title>Genome draft of Actinomadura sp. ATCC 31491.</title>
        <authorList>
            <person name="Shi X."/>
            <person name="Du Y."/>
        </authorList>
    </citation>
    <scope>NUCLEOTIDE SEQUENCE [LARGE SCALE GENOMIC DNA]</scope>
    <source>
        <strain evidence="6 7">ATCC 31491</strain>
    </source>
</reference>
<dbReference type="InterPro" id="IPR048284">
    <property type="entry name" value="EryCIII-like_N"/>
</dbReference>
<dbReference type="Proteomes" id="UP001317259">
    <property type="component" value="Unassembled WGS sequence"/>
</dbReference>
<dbReference type="InterPro" id="IPR010610">
    <property type="entry name" value="EryCIII-like_C"/>
</dbReference>
<dbReference type="InterPro" id="IPR002213">
    <property type="entry name" value="UDP_glucos_trans"/>
</dbReference>
<dbReference type="Pfam" id="PF06722">
    <property type="entry name" value="EryCIII-like_C"/>
    <property type="match status" value="1"/>
</dbReference>
<feature type="domain" description="Erythromycin biosynthesis protein CIII-like C-terminal" evidence="4">
    <location>
        <begin position="263"/>
        <end position="407"/>
    </location>
</feature>
<dbReference type="SUPFAM" id="SSF53756">
    <property type="entry name" value="UDP-Glycosyltransferase/glycogen phosphorylase"/>
    <property type="match status" value="1"/>
</dbReference>
<sequence length="408" mass="43551">MRVLFTTFPSPSHFNPLVPLAWAFRTAGHEVTVASTPGLSAAILAAGLPAVAVGTDRSEEETWRDPGLSHWHNQGRWPDGWPQYPERLGPEQRELLAGLGRRQCANAEAMAGDLVAFARRWRAELVVHDAVSYAGPVAAAALGLPSVSNLWGAPGLQRLEMSDLLERPQPAYRRLFDPYGAPVRIWPTRWVDPCPPSMNHPSPVEPLPVRYVPYNGAPPQAPPEWVSTPPRGRPRVCVTWGATTGKFLGEAAAEPLRQAVLAAAGLAAEVVVATPEDQRELLLDLAGPRVRLAGRVPLDRLLPTCAAVVHHGGSGTTMTAAAAGVPQITVTGRPEPTLNGSRVADAGAGFNHTLDELPAGQDGVRLLREELGLLLEDGEHAKSAARLRAEIQAMPPPSELVPVLAALV</sequence>
<evidence type="ECO:0000256" key="1">
    <source>
        <dbReference type="ARBA" id="ARBA00006962"/>
    </source>
</evidence>
<gene>
    <name evidence="6" type="ORF">MF672_045995</name>
</gene>
<evidence type="ECO:0000313" key="6">
    <source>
        <dbReference type="EMBL" id="MCK2221107.1"/>
    </source>
</evidence>
<evidence type="ECO:0000259" key="4">
    <source>
        <dbReference type="Pfam" id="PF06722"/>
    </source>
</evidence>
<comment type="caution">
    <text evidence="6">The sequence shown here is derived from an EMBL/GenBank/DDBJ whole genome shotgun (WGS) entry which is preliminary data.</text>
</comment>
<accession>A0ABT0G934</accession>
<dbReference type="RefSeq" id="WP_242376880.1">
    <property type="nucleotide sequence ID" value="NZ_JAKRKC020000003.1"/>
</dbReference>
<keyword evidence="3" id="KW-0808">Transferase</keyword>
<protein>
    <submittedName>
        <fullName evidence="6">DUF1205 domain-containing protein</fullName>
    </submittedName>
</protein>
<proteinExistence type="inferred from homology"/>
<comment type="similarity">
    <text evidence="1">Belongs to the glycosyltransferase 28 family.</text>
</comment>
<dbReference type="PANTHER" id="PTHR48050">
    <property type="entry name" value="STEROL 3-BETA-GLUCOSYLTRANSFERASE"/>
    <property type="match status" value="1"/>
</dbReference>
<keyword evidence="7" id="KW-1185">Reference proteome</keyword>
<evidence type="ECO:0000256" key="3">
    <source>
        <dbReference type="ARBA" id="ARBA00022679"/>
    </source>
</evidence>
<evidence type="ECO:0000259" key="5">
    <source>
        <dbReference type="Pfam" id="PF21036"/>
    </source>
</evidence>
<dbReference type="Pfam" id="PF21036">
    <property type="entry name" value="EryCIII-like_N"/>
    <property type="match status" value="1"/>
</dbReference>
<organism evidence="6 7">
    <name type="scientific">Actinomadura luzonensis</name>
    <dbReference type="NCBI Taxonomy" id="2805427"/>
    <lineage>
        <taxon>Bacteria</taxon>
        <taxon>Bacillati</taxon>
        <taxon>Actinomycetota</taxon>
        <taxon>Actinomycetes</taxon>
        <taxon>Streptosporangiales</taxon>
        <taxon>Thermomonosporaceae</taxon>
        <taxon>Actinomadura</taxon>
    </lineage>
</organism>
<dbReference type="PANTHER" id="PTHR48050:SF13">
    <property type="entry name" value="STEROL 3-BETA-GLUCOSYLTRANSFERASE UGT80A2"/>
    <property type="match status" value="1"/>
</dbReference>
<dbReference type="EMBL" id="JAKRKC020000003">
    <property type="protein sequence ID" value="MCK2221107.1"/>
    <property type="molecule type" value="Genomic_DNA"/>
</dbReference>
<evidence type="ECO:0000313" key="7">
    <source>
        <dbReference type="Proteomes" id="UP001317259"/>
    </source>
</evidence>
<name>A0ABT0G934_9ACTN</name>
<feature type="domain" description="Erythromycin biosynthesis protein CIII-like N-terminal" evidence="5">
    <location>
        <begin position="22"/>
        <end position="241"/>
    </location>
</feature>
<keyword evidence="2" id="KW-0328">Glycosyltransferase</keyword>